<organism evidence="1 2">
    <name type="scientific">Psychromarinibacter sediminicola</name>
    <dbReference type="NCBI Taxonomy" id="3033385"/>
    <lineage>
        <taxon>Bacteria</taxon>
        <taxon>Pseudomonadati</taxon>
        <taxon>Pseudomonadota</taxon>
        <taxon>Alphaproteobacteria</taxon>
        <taxon>Rhodobacterales</taxon>
        <taxon>Paracoccaceae</taxon>
        <taxon>Psychromarinibacter</taxon>
    </lineage>
</organism>
<dbReference type="AlphaFoldDB" id="A0AAE3TBV9"/>
<proteinExistence type="predicted"/>
<name>A0AAE3TBV9_9RHOB</name>
<protein>
    <submittedName>
        <fullName evidence="1">Uncharacterized protein</fullName>
    </submittedName>
</protein>
<gene>
    <name evidence="1" type="ORF">P1J78_21635</name>
</gene>
<sequence>MTAGDTHTGRRGGTPVGYITELDAVSAAAVLYFRLWCEGAGERAQVESDFRVHLGPEAGRAAVRGLSELCALCARHGRRPLMRHGVTCRCLGGDECCFATLVGAAAEGDREDALMLAMTMIRADMAPAVVGLAEGFGLALKRMALAALPSDAMTDPKTPETIH</sequence>
<dbReference type="RefSeq" id="WP_275569462.1">
    <property type="nucleotide sequence ID" value="NZ_JARGYC010000088.1"/>
</dbReference>
<keyword evidence="2" id="KW-1185">Reference proteome</keyword>
<evidence type="ECO:0000313" key="1">
    <source>
        <dbReference type="EMBL" id="MDF0603339.1"/>
    </source>
</evidence>
<dbReference type="EMBL" id="JARGYC010000088">
    <property type="protein sequence ID" value="MDF0603339.1"/>
    <property type="molecule type" value="Genomic_DNA"/>
</dbReference>
<comment type="caution">
    <text evidence="1">The sequence shown here is derived from an EMBL/GenBank/DDBJ whole genome shotgun (WGS) entry which is preliminary data.</text>
</comment>
<accession>A0AAE3TBV9</accession>
<reference evidence="1" key="1">
    <citation type="submission" date="2023-03" db="EMBL/GenBank/DDBJ databases">
        <title>Multiphase analysis and comparison of six strains from genera Psychromarinibacter, Lutimaribacter, and Maritimibacter, including a novel species: Psychromarinibacter sediminicola sp. nov.</title>
        <authorList>
            <person name="Wang Y.-H."/>
            <person name="Ye M.-Q."/>
            <person name="Du Z.-J."/>
        </authorList>
    </citation>
    <scope>NUCLEOTIDE SEQUENCE</scope>
    <source>
        <strain evidence="1">C21-152</strain>
    </source>
</reference>
<evidence type="ECO:0000313" key="2">
    <source>
        <dbReference type="Proteomes" id="UP001220964"/>
    </source>
</evidence>
<dbReference type="Proteomes" id="UP001220964">
    <property type="component" value="Unassembled WGS sequence"/>
</dbReference>